<sequence length="202" mass="20614">MGLLQKLKSALGLNGTGSSESGRSGDVDVTVEREPSTEDEDAVKGTETASSEGAAEPGDSAADSDDAEDEAPAADEFETLADEDETAEEAAADAEAADAEETGEAETEGVDETEETDAEETDDADAEAVDEAEETTDTETVEGSTDPVTELNGIGPAYGDRLAGAGIETVGELAAADAAELADQIELGESRVAGWIEQATEY</sequence>
<name>A0A8J8CA47_9EURY</name>
<dbReference type="RefSeq" id="WP_220586857.1">
    <property type="nucleotide sequence ID" value="NZ_RKLQ01000001.1"/>
</dbReference>
<dbReference type="EMBL" id="RKLQ01000001">
    <property type="protein sequence ID" value="MBX0302623.1"/>
    <property type="molecule type" value="Genomic_DNA"/>
</dbReference>
<comment type="caution">
    <text evidence="2">The sequence shown here is derived from an EMBL/GenBank/DDBJ whole genome shotgun (WGS) entry which is preliminary data.</text>
</comment>
<feature type="region of interest" description="Disordered" evidence="1">
    <location>
        <begin position="1"/>
        <end position="161"/>
    </location>
</feature>
<dbReference type="AlphaFoldDB" id="A0A8J8CA47"/>
<accession>A0A8J8CA47</accession>
<feature type="compositionally biased region" description="Low complexity" evidence="1">
    <location>
        <begin position="49"/>
        <end position="61"/>
    </location>
</feature>
<dbReference type="GO" id="GO:0000166">
    <property type="term" value="F:nucleotide binding"/>
    <property type="evidence" value="ECO:0007669"/>
    <property type="project" value="InterPro"/>
</dbReference>
<evidence type="ECO:0000313" key="2">
    <source>
        <dbReference type="EMBL" id="MBX0302623.1"/>
    </source>
</evidence>
<evidence type="ECO:0008006" key="4">
    <source>
        <dbReference type="Google" id="ProtNLM"/>
    </source>
</evidence>
<evidence type="ECO:0000256" key="1">
    <source>
        <dbReference type="SAM" id="MobiDB-lite"/>
    </source>
</evidence>
<proteinExistence type="predicted"/>
<gene>
    <name evidence="2" type="ORF">EGD98_02935</name>
</gene>
<protein>
    <recommendedName>
        <fullName evidence="4">Helix-hairpin-helix domain-containing protein</fullName>
    </recommendedName>
</protein>
<feature type="compositionally biased region" description="Acidic residues" evidence="1">
    <location>
        <begin position="62"/>
        <end position="140"/>
    </location>
</feature>
<organism evidence="2 3">
    <name type="scientific">Haloarcula salinisoli</name>
    <dbReference type="NCBI Taxonomy" id="2487746"/>
    <lineage>
        <taxon>Archaea</taxon>
        <taxon>Methanobacteriati</taxon>
        <taxon>Methanobacteriota</taxon>
        <taxon>Stenosarchaea group</taxon>
        <taxon>Halobacteria</taxon>
        <taxon>Halobacteriales</taxon>
        <taxon>Haloarculaceae</taxon>
        <taxon>Haloarcula</taxon>
    </lineage>
</organism>
<evidence type="ECO:0000313" key="3">
    <source>
        <dbReference type="Proteomes" id="UP000783863"/>
    </source>
</evidence>
<keyword evidence="3" id="KW-1185">Reference proteome</keyword>
<dbReference type="SUPFAM" id="SSF47794">
    <property type="entry name" value="Rad51 N-terminal domain-like"/>
    <property type="match status" value="1"/>
</dbReference>
<reference evidence="2" key="1">
    <citation type="submission" date="2021-06" db="EMBL/GenBank/DDBJ databases">
        <title>Halomicroarcula sp. F24A a new haloarchaeum isolated from saline soil.</title>
        <authorList>
            <person name="Duran-Viseras A."/>
            <person name="Sanchez-Porro C."/>
            <person name="Ventosa A."/>
        </authorList>
    </citation>
    <scope>NUCLEOTIDE SEQUENCE</scope>
    <source>
        <strain evidence="2">F24A</strain>
    </source>
</reference>
<dbReference type="Proteomes" id="UP000783863">
    <property type="component" value="Unassembled WGS sequence"/>
</dbReference>
<dbReference type="InterPro" id="IPR010995">
    <property type="entry name" value="DNA_repair_Rad51/TF_NusA_a-hlx"/>
</dbReference>
<dbReference type="Pfam" id="PF14520">
    <property type="entry name" value="HHH_5"/>
    <property type="match status" value="1"/>
</dbReference>
<dbReference type="Gene3D" id="1.10.150.20">
    <property type="entry name" value="5' to 3' exonuclease, C-terminal subdomain"/>
    <property type="match status" value="1"/>
</dbReference>
<feature type="compositionally biased region" description="Basic and acidic residues" evidence="1">
    <location>
        <begin position="23"/>
        <end position="36"/>
    </location>
</feature>